<dbReference type="SUPFAM" id="SSF159664">
    <property type="entry name" value="CobE/GbiG C-terminal domain-like"/>
    <property type="match status" value="1"/>
</dbReference>
<accession>H1CYL9</accession>
<dbReference type="HOGENOM" id="CLU_028397_0_0_9"/>
<feature type="domain" description="Cobalamin synthesis G N-terminal" evidence="2">
    <location>
        <begin position="51"/>
        <end position="130"/>
    </location>
</feature>
<dbReference type="RefSeq" id="WP_008858961.1">
    <property type="nucleotide sequence ID" value="NZ_JH591187.1"/>
</dbReference>
<dbReference type="Proteomes" id="UP000003277">
    <property type="component" value="Unassembled WGS sequence"/>
</dbReference>
<dbReference type="PANTHER" id="PTHR37477">
    <property type="entry name" value="COBALT-PRECORRIN-5A HYDROLASE"/>
    <property type="match status" value="1"/>
</dbReference>
<evidence type="ECO:0000259" key="2">
    <source>
        <dbReference type="Pfam" id="PF11760"/>
    </source>
</evidence>
<sequence length="364" mass="39270">MKYAVISVSREGALLGRRVKDGISGEGTLYERKGAESGGEAVYFNRTLALTSDIFTKYDGLLFIMASGIAVRAVAPHVVSKASDPAVLVMDECGKHCISLLSGHLGGANAWAREVAAAAGADPVITTATDVHERRAPDDVARELMMRVEPLGALKPVNSFIAEGKRVCWFLDMETEGAVSIGKRLSEKGISFLPLSDLPKEEFEGCVIISNEKVHADKPFVRLIPKNLYVGIGCKRGTAEALIEDAFQKALFQARAYEYQVASLASVDAKADEKGLLDFAMHHHLPIHFYKAEELRKVTEDFGLPISKFVENTIGVGNVCQSAALMESMKGKTLLPKTKFASATVAIALGLSGSSALDRVTRRK</sequence>
<reference evidence="4 5" key="1">
    <citation type="submission" date="2011-11" db="EMBL/GenBank/DDBJ databases">
        <title>The Genome Sequence of Dialister succinatiphilus YIT 11850.</title>
        <authorList>
            <consortium name="The Broad Institute Genome Sequencing Platform"/>
            <person name="Earl A."/>
            <person name="Ward D."/>
            <person name="Feldgarden M."/>
            <person name="Gevers D."/>
            <person name="Morotomi M."/>
            <person name="Young S.K."/>
            <person name="Zeng Q."/>
            <person name="Gargeya S."/>
            <person name="Fitzgerald M."/>
            <person name="Haas B."/>
            <person name="Abouelleil A."/>
            <person name="Alvarado L."/>
            <person name="Arachchi H.M."/>
            <person name="Berlin A."/>
            <person name="Brown A."/>
            <person name="Chapman S.B."/>
            <person name="Dunbar C."/>
            <person name="Gearin G."/>
            <person name="Goldberg J."/>
            <person name="Griggs A."/>
            <person name="Gujja S."/>
            <person name="Heiman D."/>
            <person name="Howarth C."/>
            <person name="Lui A."/>
            <person name="MacDonald P.J.P."/>
            <person name="Montmayeur A."/>
            <person name="Murphy C."/>
            <person name="Neiman D."/>
            <person name="Pearson M."/>
            <person name="Priest M."/>
            <person name="Roberts A."/>
            <person name="Saif S."/>
            <person name="Shea T."/>
            <person name="Sisk P."/>
            <person name="Stolte C."/>
            <person name="Sykes S."/>
            <person name="Wortman J."/>
            <person name="Nusbaum C."/>
            <person name="Birren B."/>
        </authorList>
    </citation>
    <scope>NUCLEOTIDE SEQUENCE [LARGE SCALE GENOMIC DNA]</scope>
    <source>
        <strain evidence="4 5">YIT 11850</strain>
    </source>
</reference>
<dbReference type="STRING" id="742743.HMPREF9453_00457"/>
<evidence type="ECO:0000313" key="4">
    <source>
        <dbReference type="EMBL" id="EHO63440.1"/>
    </source>
</evidence>
<dbReference type="PANTHER" id="PTHR37477:SF1">
    <property type="entry name" value="COBALT-PRECORRIN-5A HYDROLASE"/>
    <property type="match status" value="1"/>
</dbReference>
<dbReference type="InterPro" id="IPR052553">
    <property type="entry name" value="CbiG_hydrolase"/>
</dbReference>
<evidence type="ECO:0008006" key="6">
    <source>
        <dbReference type="Google" id="ProtNLM"/>
    </source>
</evidence>
<name>H1CYL9_9FIRM</name>
<evidence type="ECO:0000259" key="1">
    <source>
        <dbReference type="Pfam" id="PF01890"/>
    </source>
</evidence>
<dbReference type="Pfam" id="PF11760">
    <property type="entry name" value="CbiG_N"/>
    <property type="match status" value="1"/>
</dbReference>
<dbReference type="EMBL" id="ADLT01000015">
    <property type="protein sequence ID" value="EHO63440.1"/>
    <property type="molecule type" value="Genomic_DNA"/>
</dbReference>
<feature type="domain" description="CobE/GbiG C-terminal" evidence="1">
    <location>
        <begin position="228"/>
        <end position="348"/>
    </location>
</feature>
<dbReference type="GO" id="GO:0009236">
    <property type="term" value="P:cobalamin biosynthetic process"/>
    <property type="evidence" value="ECO:0007669"/>
    <property type="project" value="InterPro"/>
</dbReference>
<gene>
    <name evidence="4" type="ORF">HMPREF9453_00457</name>
</gene>
<dbReference type="PATRIC" id="fig|742743.3.peg.468"/>
<dbReference type="InterPro" id="IPR036518">
    <property type="entry name" value="CobE/GbiG_C_sf"/>
</dbReference>
<dbReference type="AlphaFoldDB" id="H1CYL9"/>
<dbReference type="Pfam" id="PF11761">
    <property type="entry name" value="CbiG_mid"/>
    <property type="match status" value="1"/>
</dbReference>
<proteinExistence type="predicted"/>
<dbReference type="InterPro" id="IPR038029">
    <property type="entry name" value="GbiG_N_sf"/>
</dbReference>
<dbReference type="Gene3D" id="3.30.420.180">
    <property type="entry name" value="CobE/GbiG C-terminal domain"/>
    <property type="match status" value="1"/>
</dbReference>
<dbReference type="SUPFAM" id="SSF159672">
    <property type="entry name" value="CbiG N-terminal domain-like"/>
    <property type="match status" value="1"/>
</dbReference>
<keyword evidence="5" id="KW-1185">Reference proteome</keyword>
<protein>
    <recommendedName>
        <fullName evidence="6">Cobalamin biosynthesis protein CbiG</fullName>
    </recommendedName>
</protein>
<organism evidence="4 5">
    <name type="scientific">Dialister succinatiphilus YIT 11850</name>
    <dbReference type="NCBI Taxonomy" id="742743"/>
    <lineage>
        <taxon>Bacteria</taxon>
        <taxon>Bacillati</taxon>
        <taxon>Bacillota</taxon>
        <taxon>Negativicutes</taxon>
        <taxon>Veillonellales</taxon>
        <taxon>Veillonellaceae</taxon>
        <taxon>Dialister</taxon>
    </lineage>
</organism>
<dbReference type="InterPro" id="IPR021744">
    <property type="entry name" value="CbiG_N"/>
</dbReference>
<dbReference type="Gene3D" id="3.40.50.11220">
    <property type="match status" value="1"/>
</dbReference>
<evidence type="ECO:0000313" key="5">
    <source>
        <dbReference type="Proteomes" id="UP000003277"/>
    </source>
</evidence>
<evidence type="ECO:0000259" key="3">
    <source>
        <dbReference type="Pfam" id="PF11761"/>
    </source>
</evidence>
<feature type="domain" description="Cobalamin biosynthesis central region" evidence="3">
    <location>
        <begin position="136"/>
        <end position="225"/>
    </location>
</feature>
<dbReference type="eggNOG" id="COG2073">
    <property type="taxonomic scope" value="Bacteria"/>
</dbReference>
<dbReference type="InterPro" id="IPR002750">
    <property type="entry name" value="CobE/GbiG_C"/>
</dbReference>
<dbReference type="InterPro" id="IPR021745">
    <property type="entry name" value="CbiG_mid"/>
</dbReference>
<dbReference type="Pfam" id="PF01890">
    <property type="entry name" value="CbiG_C"/>
    <property type="match status" value="1"/>
</dbReference>
<comment type="caution">
    <text evidence="4">The sequence shown here is derived from an EMBL/GenBank/DDBJ whole genome shotgun (WGS) entry which is preliminary data.</text>
</comment>